<accession>A0A9P0FNH5</accession>
<keyword evidence="3" id="KW-1185">Reference proteome</keyword>
<proteinExistence type="predicted"/>
<feature type="compositionally biased region" description="Polar residues" evidence="1">
    <location>
        <begin position="51"/>
        <end position="63"/>
    </location>
</feature>
<reference evidence="2" key="1">
    <citation type="submission" date="2021-12" db="EMBL/GenBank/DDBJ databases">
        <authorList>
            <person name="King R."/>
        </authorList>
    </citation>
    <scope>NUCLEOTIDE SEQUENCE</scope>
</reference>
<feature type="region of interest" description="Disordered" evidence="1">
    <location>
        <begin position="31"/>
        <end position="67"/>
    </location>
</feature>
<dbReference type="EMBL" id="OV121139">
    <property type="protein sequence ID" value="CAH0562767.1"/>
    <property type="molecule type" value="Genomic_DNA"/>
</dbReference>
<protein>
    <submittedName>
        <fullName evidence="2">Uncharacterized protein</fullName>
    </submittedName>
</protein>
<gene>
    <name evidence="2" type="ORF">MELIAE_LOCUS11790</name>
</gene>
<dbReference type="Proteomes" id="UP001154078">
    <property type="component" value="Chromosome 8"/>
</dbReference>
<feature type="region of interest" description="Disordered" evidence="1">
    <location>
        <begin position="366"/>
        <end position="394"/>
    </location>
</feature>
<sequence>MFTGCSQDSLPSLPILPADDNVYIEYLDQNEFDYSQNQDEDEETEYELASEEQSLTPVESSEQPNRKRPFNKETVVYLINDGQNPNPITSTSSTLTELANSDCGLNSSFLSFVGNISDCNLLNILEADAIGKAILKKYDNCKTLNSRERNNLCEIIVTYFLNKSCKLTNEALSVIADKLILIFQTEKKATYFVDAIPKKRSRLNRPEIAKGKLVDKHRNKLTAIRRAQQFEAIRAPSPDVQNEEITQSAIDSKIWLQTNREPVNDILHHWKNSFSIRKNSIQRQENLTAFLSEWSILENQIAIELFDFTQTYTEHQPIENLEQRFDDFFNILEKRRSRLSGTDQTLLDLLNDETLTTEIDNANKNDVLVQNDSNTPSAPETTSNKRQTKLDLTN</sequence>
<feature type="compositionally biased region" description="Acidic residues" evidence="1">
    <location>
        <begin position="38"/>
        <end position="50"/>
    </location>
</feature>
<dbReference type="AlphaFoldDB" id="A0A9P0FNH5"/>
<evidence type="ECO:0000313" key="3">
    <source>
        <dbReference type="Proteomes" id="UP001154078"/>
    </source>
</evidence>
<organism evidence="2 3">
    <name type="scientific">Brassicogethes aeneus</name>
    <name type="common">Rape pollen beetle</name>
    <name type="synonym">Meligethes aeneus</name>
    <dbReference type="NCBI Taxonomy" id="1431903"/>
    <lineage>
        <taxon>Eukaryota</taxon>
        <taxon>Metazoa</taxon>
        <taxon>Ecdysozoa</taxon>
        <taxon>Arthropoda</taxon>
        <taxon>Hexapoda</taxon>
        <taxon>Insecta</taxon>
        <taxon>Pterygota</taxon>
        <taxon>Neoptera</taxon>
        <taxon>Endopterygota</taxon>
        <taxon>Coleoptera</taxon>
        <taxon>Polyphaga</taxon>
        <taxon>Cucujiformia</taxon>
        <taxon>Nitidulidae</taxon>
        <taxon>Meligethinae</taxon>
        <taxon>Brassicogethes</taxon>
    </lineage>
</organism>
<name>A0A9P0FNH5_BRAAE</name>
<evidence type="ECO:0000313" key="2">
    <source>
        <dbReference type="EMBL" id="CAH0562767.1"/>
    </source>
</evidence>
<dbReference type="OrthoDB" id="6780164at2759"/>
<evidence type="ECO:0000256" key="1">
    <source>
        <dbReference type="SAM" id="MobiDB-lite"/>
    </source>
</evidence>